<evidence type="ECO:0000313" key="2">
    <source>
        <dbReference type="EMBL" id="KAF5786882.1"/>
    </source>
</evidence>
<dbReference type="Proteomes" id="UP000215914">
    <property type="component" value="Unassembled WGS sequence"/>
</dbReference>
<proteinExistence type="predicted"/>
<organism evidence="2 3">
    <name type="scientific">Helianthus annuus</name>
    <name type="common">Common sunflower</name>
    <dbReference type="NCBI Taxonomy" id="4232"/>
    <lineage>
        <taxon>Eukaryota</taxon>
        <taxon>Viridiplantae</taxon>
        <taxon>Streptophyta</taxon>
        <taxon>Embryophyta</taxon>
        <taxon>Tracheophyta</taxon>
        <taxon>Spermatophyta</taxon>
        <taxon>Magnoliopsida</taxon>
        <taxon>eudicotyledons</taxon>
        <taxon>Gunneridae</taxon>
        <taxon>Pentapetalae</taxon>
        <taxon>asterids</taxon>
        <taxon>campanulids</taxon>
        <taxon>Asterales</taxon>
        <taxon>Asteraceae</taxon>
        <taxon>Asteroideae</taxon>
        <taxon>Heliantheae alliance</taxon>
        <taxon>Heliantheae</taxon>
        <taxon>Helianthus</taxon>
    </lineage>
</organism>
<dbReference type="AlphaFoldDB" id="A0A9K3HYU5"/>
<keyword evidence="1" id="KW-1133">Transmembrane helix</keyword>
<feature type="transmembrane region" description="Helical" evidence="1">
    <location>
        <begin position="23"/>
        <end position="43"/>
    </location>
</feature>
<dbReference type="Gramene" id="mRNA:HanXRQr2_Chr10g0446481">
    <property type="protein sequence ID" value="CDS:HanXRQr2_Chr10g0446481.1"/>
    <property type="gene ID" value="HanXRQr2_Chr10g0446481"/>
</dbReference>
<sequence>MINVMDHVNKPMNEVDRSLADSAAASVWLELTVVVVVVVVAGGGSRWRR</sequence>
<reference evidence="2" key="1">
    <citation type="journal article" date="2017" name="Nature">
        <title>The sunflower genome provides insights into oil metabolism, flowering and Asterid evolution.</title>
        <authorList>
            <person name="Badouin H."/>
            <person name="Gouzy J."/>
            <person name="Grassa C.J."/>
            <person name="Murat F."/>
            <person name="Staton S.E."/>
            <person name="Cottret L."/>
            <person name="Lelandais-Briere C."/>
            <person name="Owens G.L."/>
            <person name="Carrere S."/>
            <person name="Mayjonade B."/>
            <person name="Legrand L."/>
            <person name="Gill N."/>
            <person name="Kane N.C."/>
            <person name="Bowers J.E."/>
            <person name="Hubner S."/>
            <person name="Bellec A."/>
            <person name="Berard A."/>
            <person name="Berges H."/>
            <person name="Blanchet N."/>
            <person name="Boniface M.C."/>
            <person name="Brunel D."/>
            <person name="Catrice O."/>
            <person name="Chaidir N."/>
            <person name="Claudel C."/>
            <person name="Donnadieu C."/>
            <person name="Faraut T."/>
            <person name="Fievet G."/>
            <person name="Helmstetter N."/>
            <person name="King M."/>
            <person name="Knapp S.J."/>
            <person name="Lai Z."/>
            <person name="Le Paslier M.C."/>
            <person name="Lippi Y."/>
            <person name="Lorenzon L."/>
            <person name="Mandel J.R."/>
            <person name="Marage G."/>
            <person name="Marchand G."/>
            <person name="Marquand E."/>
            <person name="Bret-Mestries E."/>
            <person name="Morien E."/>
            <person name="Nambeesan S."/>
            <person name="Nguyen T."/>
            <person name="Pegot-Espagnet P."/>
            <person name="Pouilly N."/>
            <person name="Raftis F."/>
            <person name="Sallet E."/>
            <person name="Schiex T."/>
            <person name="Thomas J."/>
            <person name="Vandecasteele C."/>
            <person name="Vares D."/>
            <person name="Vear F."/>
            <person name="Vautrin S."/>
            <person name="Crespi M."/>
            <person name="Mangin B."/>
            <person name="Burke J.M."/>
            <person name="Salse J."/>
            <person name="Munos S."/>
            <person name="Vincourt P."/>
            <person name="Rieseberg L.H."/>
            <person name="Langlade N.B."/>
        </authorList>
    </citation>
    <scope>NUCLEOTIDE SEQUENCE</scope>
    <source>
        <tissue evidence="2">Leaves</tissue>
    </source>
</reference>
<reference evidence="2" key="2">
    <citation type="submission" date="2020-06" db="EMBL/GenBank/DDBJ databases">
        <title>Helianthus annuus Genome sequencing and assembly Release 2.</title>
        <authorList>
            <person name="Gouzy J."/>
            <person name="Langlade N."/>
            <person name="Munos S."/>
        </authorList>
    </citation>
    <scope>NUCLEOTIDE SEQUENCE</scope>
    <source>
        <tissue evidence="2">Leaves</tissue>
    </source>
</reference>
<protein>
    <submittedName>
        <fullName evidence="2">Uncharacterized protein</fullName>
    </submittedName>
</protein>
<name>A0A9K3HYU5_HELAN</name>
<keyword evidence="1" id="KW-0812">Transmembrane</keyword>
<dbReference type="EMBL" id="MNCJ02000325">
    <property type="protein sequence ID" value="KAF5786882.1"/>
    <property type="molecule type" value="Genomic_DNA"/>
</dbReference>
<keyword evidence="1" id="KW-0472">Membrane</keyword>
<comment type="caution">
    <text evidence="2">The sequence shown here is derived from an EMBL/GenBank/DDBJ whole genome shotgun (WGS) entry which is preliminary data.</text>
</comment>
<evidence type="ECO:0000313" key="3">
    <source>
        <dbReference type="Proteomes" id="UP000215914"/>
    </source>
</evidence>
<keyword evidence="3" id="KW-1185">Reference proteome</keyword>
<gene>
    <name evidence="2" type="ORF">HanXRQr2_Chr10g0446481</name>
</gene>
<evidence type="ECO:0000256" key="1">
    <source>
        <dbReference type="SAM" id="Phobius"/>
    </source>
</evidence>
<accession>A0A9K3HYU5</accession>